<evidence type="ECO:0000256" key="1">
    <source>
        <dbReference type="SAM" id="MobiDB-lite"/>
    </source>
</evidence>
<accession>A0A841TCI0</accession>
<dbReference type="AlphaFoldDB" id="A0A841TCI0"/>
<dbReference type="EMBL" id="JACJVN010000012">
    <property type="protein sequence ID" value="MBB6676161.1"/>
    <property type="molecule type" value="Genomic_DNA"/>
</dbReference>
<keyword evidence="3" id="KW-1185">Reference proteome</keyword>
<proteinExistence type="predicted"/>
<protein>
    <submittedName>
        <fullName evidence="2">Uncharacterized protein</fullName>
    </submittedName>
</protein>
<evidence type="ECO:0000313" key="3">
    <source>
        <dbReference type="Proteomes" id="UP000574133"/>
    </source>
</evidence>
<evidence type="ECO:0000313" key="2">
    <source>
        <dbReference type="EMBL" id="MBB6676161.1"/>
    </source>
</evidence>
<reference evidence="2 3" key="1">
    <citation type="submission" date="2020-08" db="EMBL/GenBank/DDBJ databases">
        <title>Cohnella phylogeny.</title>
        <authorList>
            <person name="Dunlap C."/>
        </authorList>
    </citation>
    <scope>NUCLEOTIDE SEQUENCE [LARGE SCALE GENOMIC DNA]</scope>
    <source>
        <strain evidence="2 3">DSM 103658</strain>
    </source>
</reference>
<dbReference type="Proteomes" id="UP000574133">
    <property type="component" value="Unassembled WGS sequence"/>
</dbReference>
<sequence>MPYALMHSATGELLSCPQVNLYQLKYYGIMLWHEMPEAEERLAALLRAERYRLEELEAGAAPAAGLHMEAGAEAGVGAGQGSTGEAADAKPRRRDRHEAEWEQVLELSRWQPVLLSEHEAKLANVRLRGDSGVRVFLREGRLEAEAIRREP</sequence>
<gene>
    <name evidence="2" type="ORF">H4Q31_02350</name>
</gene>
<dbReference type="RefSeq" id="WP_185177463.1">
    <property type="nucleotide sequence ID" value="NZ_CBCSEP010000011.1"/>
</dbReference>
<feature type="region of interest" description="Disordered" evidence="1">
    <location>
        <begin position="71"/>
        <end position="98"/>
    </location>
</feature>
<organism evidence="2 3">
    <name type="scientific">Cohnella lubricantis</name>
    <dbReference type="NCBI Taxonomy" id="2163172"/>
    <lineage>
        <taxon>Bacteria</taxon>
        <taxon>Bacillati</taxon>
        <taxon>Bacillota</taxon>
        <taxon>Bacilli</taxon>
        <taxon>Bacillales</taxon>
        <taxon>Paenibacillaceae</taxon>
        <taxon>Cohnella</taxon>
    </lineage>
</organism>
<comment type="caution">
    <text evidence="2">The sequence shown here is derived from an EMBL/GenBank/DDBJ whole genome shotgun (WGS) entry which is preliminary data.</text>
</comment>
<name>A0A841TCI0_9BACL</name>